<evidence type="ECO:0000313" key="3">
    <source>
        <dbReference type="Proteomes" id="UP001371218"/>
    </source>
</evidence>
<comment type="caution">
    <text evidence="2">The sequence shown here is derived from an EMBL/GenBank/DDBJ whole genome shotgun (WGS) entry which is preliminary data.</text>
</comment>
<dbReference type="Proteomes" id="UP001371218">
    <property type="component" value="Unassembled WGS sequence"/>
</dbReference>
<keyword evidence="3" id="KW-1185">Reference proteome</keyword>
<accession>A0ABU9BWF2</accession>
<feature type="chain" id="PRO_5046906776" evidence="1">
    <location>
        <begin position="25"/>
        <end position="340"/>
    </location>
</feature>
<protein>
    <submittedName>
        <fullName evidence="2">Uncharacterized protein</fullName>
    </submittedName>
</protein>
<gene>
    <name evidence="2" type="ORF">AACH06_21730</name>
</gene>
<dbReference type="EMBL" id="JBBUTG010000016">
    <property type="protein sequence ID" value="MEK8033449.1"/>
    <property type="molecule type" value="Genomic_DNA"/>
</dbReference>
<dbReference type="Gene3D" id="3.40.710.10">
    <property type="entry name" value="DD-peptidase/beta-lactamase superfamily"/>
    <property type="match status" value="1"/>
</dbReference>
<name>A0ABU9BWF2_9BURK</name>
<proteinExistence type="predicted"/>
<evidence type="ECO:0000256" key="1">
    <source>
        <dbReference type="SAM" id="SignalP"/>
    </source>
</evidence>
<feature type="signal peptide" evidence="1">
    <location>
        <begin position="1"/>
        <end position="24"/>
    </location>
</feature>
<sequence>MNTPGRHLWVVALAAAAAGSAAHAAAASRSATETAQAQPTLAERKAAARSTAAHNPYCQDIQPFYWSVGDSSGVKVDGREGVGAPLAQTPLSIASASKMVYGTYAVEQMNGVVSKQAASYLNFTSGYTEFDLCLQNQTVAECQSFHQGPINNGGYVEAHKGKFFYSGGHMQKQAVVIGLGPDDNAALAAHVNGLLGTHFDYSQPQLAGGGVSTAANYGRMLQKIVSGELKMKGLLGTSKVCTNPLTCAKALATPIPTDESWNYSLGHWVEDDPVVGDGAYSSAGAFGFYPWIEAKKRWWGVVARESTDGLNDDDSHRHPGVRSAYCGRQIRAAWMDGVPR</sequence>
<dbReference type="SUPFAM" id="SSF56601">
    <property type="entry name" value="beta-lactamase/transpeptidase-like"/>
    <property type="match status" value="1"/>
</dbReference>
<organism evidence="2 3">
    <name type="scientific">Ideonella lacteola</name>
    <dbReference type="NCBI Taxonomy" id="2984193"/>
    <lineage>
        <taxon>Bacteria</taxon>
        <taxon>Pseudomonadati</taxon>
        <taxon>Pseudomonadota</taxon>
        <taxon>Betaproteobacteria</taxon>
        <taxon>Burkholderiales</taxon>
        <taxon>Sphaerotilaceae</taxon>
        <taxon>Ideonella</taxon>
    </lineage>
</organism>
<evidence type="ECO:0000313" key="2">
    <source>
        <dbReference type="EMBL" id="MEK8033449.1"/>
    </source>
</evidence>
<dbReference type="InterPro" id="IPR012338">
    <property type="entry name" value="Beta-lactam/transpept-like"/>
</dbReference>
<keyword evidence="1" id="KW-0732">Signal</keyword>
<reference evidence="2 3" key="1">
    <citation type="submission" date="2024-04" db="EMBL/GenBank/DDBJ databases">
        <title>Novel species of the genus Ideonella isolated from streams.</title>
        <authorList>
            <person name="Lu H."/>
        </authorList>
    </citation>
    <scope>NUCLEOTIDE SEQUENCE [LARGE SCALE GENOMIC DNA]</scope>
    <source>
        <strain evidence="2 3">DXS29W</strain>
    </source>
</reference>
<dbReference type="RefSeq" id="WP_341427871.1">
    <property type="nucleotide sequence ID" value="NZ_JBBUTG010000016.1"/>
</dbReference>